<accession>A0A914XEV5</accession>
<dbReference type="PRINTS" id="PR00786">
    <property type="entry name" value="NEPRILYSIN"/>
</dbReference>
<keyword evidence="6" id="KW-0862">Zinc</keyword>
<dbReference type="Gene3D" id="3.40.390.10">
    <property type="entry name" value="Collagenase (Catalytic Domain)"/>
    <property type="match status" value="1"/>
</dbReference>
<keyword evidence="8" id="KW-1133">Transmembrane helix</keyword>
<evidence type="ECO:0000256" key="7">
    <source>
        <dbReference type="ARBA" id="ARBA00023049"/>
    </source>
</evidence>
<feature type="domain" description="Peptidase M13 C-terminal" evidence="9">
    <location>
        <begin position="580"/>
        <end position="698"/>
    </location>
</feature>
<dbReference type="Pfam" id="PF05649">
    <property type="entry name" value="Peptidase_M13_N"/>
    <property type="match status" value="1"/>
</dbReference>
<dbReference type="GO" id="GO:0046872">
    <property type="term" value="F:metal ion binding"/>
    <property type="evidence" value="ECO:0007669"/>
    <property type="project" value="UniProtKB-KW"/>
</dbReference>
<dbReference type="InterPro" id="IPR008753">
    <property type="entry name" value="Peptidase_M13_N"/>
</dbReference>
<evidence type="ECO:0000259" key="10">
    <source>
        <dbReference type="Pfam" id="PF05649"/>
    </source>
</evidence>
<evidence type="ECO:0000313" key="12">
    <source>
        <dbReference type="WBParaSite" id="PSAMB.scaffold7397size7718.g30005.t1"/>
    </source>
</evidence>
<protein>
    <submittedName>
        <fullName evidence="12">Uncharacterized protein</fullName>
    </submittedName>
</protein>
<keyword evidence="7" id="KW-0482">Metalloprotease</keyword>
<evidence type="ECO:0000256" key="6">
    <source>
        <dbReference type="ARBA" id="ARBA00022833"/>
    </source>
</evidence>
<dbReference type="GO" id="GO:0005886">
    <property type="term" value="C:plasma membrane"/>
    <property type="evidence" value="ECO:0007669"/>
    <property type="project" value="TreeGrafter"/>
</dbReference>
<dbReference type="SUPFAM" id="SSF55486">
    <property type="entry name" value="Metalloproteases ('zincins'), catalytic domain"/>
    <property type="match status" value="1"/>
</dbReference>
<dbReference type="PANTHER" id="PTHR11733:SF192">
    <property type="entry name" value="NEPRILYSIN-21"/>
    <property type="match status" value="1"/>
</dbReference>
<feature type="domain" description="Peptidase M13 N-terminal" evidence="10">
    <location>
        <begin position="126"/>
        <end position="519"/>
    </location>
</feature>
<evidence type="ECO:0000256" key="3">
    <source>
        <dbReference type="ARBA" id="ARBA00022670"/>
    </source>
</evidence>
<dbReference type="PROSITE" id="PS51885">
    <property type="entry name" value="NEPRILYSIN"/>
    <property type="match status" value="1"/>
</dbReference>
<keyword evidence="5" id="KW-0378">Hydrolase</keyword>
<comment type="cofactor">
    <cofactor evidence="1">
        <name>Zn(2+)</name>
        <dbReference type="ChEBI" id="CHEBI:29105"/>
    </cofactor>
</comment>
<organism evidence="11 12">
    <name type="scientific">Plectus sambesii</name>
    <dbReference type="NCBI Taxonomy" id="2011161"/>
    <lineage>
        <taxon>Eukaryota</taxon>
        <taxon>Metazoa</taxon>
        <taxon>Ecdysozoa</taxon>
        <taxon>Nematoda</taxon>
        <taxon>Chromadorea</taxon>
        <taxon>Plectida</taxon>
        <taxon>Plectina</taxon>
        <taxon>Plectoidea</taxon>
        <taxon>Plectidae</taxon>
        <taxon>Plectus</taxon>
    </lineage>
</organism>
<dbReference type="Pfam" id="PF01431">
    <property type="entry name" value="Peptidase_M13"/>
    <property type="match status" value="1"/>
</dbReference>
<dbReference type="CDD" id="cd08662">
    <property type="entry name" value="M13"/>
    <property type="match status" value="1"/>
</dbReference>
<evidence type="ECO:0000256" key="4">
    <source>
        <dbReference type="ARBA" id="ARBA00022723"/>
    </source>
</evidence>
<evidence type="ECO:0000256" key="2">
    <source>
        <dbReference type="ARBA" id="ARBA00007357"/>
    </source>
</evidence>
<keyword evidence="4" id="KW-0479">Metal-binding</keyword>
<feature type="transmembrane region" description="Helical" evidence="8">
    <location>
        <begin position="39"/>
        <end position="60"/>
    </location>
</feature>
<reference evidence="12" key="1">
    <citation type="submission" date="2022-11" db="UniProtKB">
        <authorList>
            <consortium name="WormBaseParasite"/>
        </authorList>
    </citation>
    <scope>IDENTIFICATION</scope>
</reference>
<dbReference type="InterPro" id="IPR024079">
    <property type="entry name" value="MetalloPept_cat_dom_sf"/>
</dbReference>
<evidence type="ECO:0000256" key="1">
    <source>
        <dbReference type="ARBA" id="ARBA00001947"/>
    </source>
</evidence>
<dbReference type="Proteomes" id="UP000887566">
    <property type="component" value="Unplaced"/>
</dbReference>
<evidence type="ECO:0000256" key="8">
    <source>
        <dbReference type="SAM" id="Phobius"/>
    </source>
</evidence>
<evidence type="ECO:0000256" key="5">
    <source>
        <dbReference type="ARBA" id="ARBA00022801"/>
    </source>
</evidence>
<dbReference type="AlphaFoldDB" id="A0A914XEV5"/>
<evidence type="ECO:0000313" key="11">
    <source>
        <dbReference type="Proteomes" id="UP000887566"/>
    </source>
</evidence>
<keyword evidence="8" id="KW-0812">Transmembrane</keyword>
<sequence>MKPPPAADCPNGFKATPTIKKRRTFRSCRGGLTKLEACLVALCLLLLAVLLGLSIFWLIILEGYRIFTEGFPTWENHRTLLPYAVNGSDLWQNSGSQKRDRPVCTSRECALIAGMFTANLNEQIDPCEDFYEFACGSYELRHDLSPNKPMRHTIGDVTARVNKQVKSLLEAPHDPADKPWDRLAKSYYQKCLQEEVLDQNGISALVMILNELGGWPVLEGDMWQPWTHSWEQQLALLINRTGINAVVLEFAVGHDPKNSSTTVIEIDQPKWGIGTRWPYLSGADDPMIKNYTQLMIEIAIGIGADPAIAARDMREAVELEVKLVNFSADEQMRRDADRVYNPFQLYQLAEIFPYVDLEEYVRTIFRDSVDITLNDTVIVREVEYIRGIQHVMQSSSKRTIANYLLWRSVQGFSPFLPPWLREPFYKFRANQTGIFTNTPPERWEDCVTLSVMMLDMPVGKLFVQHFFDKEKAMTKMDELTLYLKETFIEELHNIDWMDDKTKQRAVDKANFIEYKSGYPPWLFNDTWMQDNWGLTPTNRTEPLLHLTIRLKLSRVRDELVRFKQTVDRSVWYQGPAQVDAYYAPNLNQMIFPAGIMQFPFLTIGVPNYVTFGMAGAVVGHEVSHAFDDQGGRYDEFGNLEDWWARETAVKFYEKTECFVKQYESISVPEAGIRLNGRMSLGENIADNGGVKTAYMVLNTQIWRCFCQTTVYFLRLGFLLLDYYPMRMEQQCDDKKCPKVFLIIWQQYADLCYRRTTNGWKVVVALSQHYRGCKTSPAISFSSWPTLM</sequence>
<keyword evidence="8" id="KW-0472">Membrane</keyword>
<dbReference type="Gene3D" id="1.10.1380.10">
    <property type="entry name" value="Neutral endopeptidase , domain2"/>
    <property type="match status" value="1"/>
</dbReference>
<keyword evidence="3" id="KW-0645">Protease</keyword>
<dbReference type="GO" id="GO:0016485">
    <property type="term" value="P:protein processing"/>
    <property type="evidence" value="ECO:0007669"/>
    <property type="project" value="TreeGrafter"/>
</dbReference>
<comment type="similarity">
    <text evidence="2">Belongs to the peptidase M13 family.</text>
</comment>
<dbReference type="PANTHER" id="PTHR11733">
    <property type="entry name" value="ZINC METALLOPROTEASE FAMILY M13 NEPRILYSIN-RELATED"/>
    <property type="match status" value="1"/>
</dbReference>
<dbReference type="WBParaSite" id="PSAMB.scaffold7397size7718.g30005.t1">
    <property type="protein sequence ID" value="PSAMB.scaffold7397size7718.g30005.t1"/>
    <property type="gene ID" value="PSAMB.scaffold7397size7718.g30005"/>
</dbReference>
<proteinExistence type="inferred from homology"/>
<name>A0A914XEV5_9BILA</name>
<dbReference type="GO" id="GO:0004222">
    <property type="term" value="F:metalloendopeptidase activity"/>
    <property type="evidence" value="ECO:0007669"/>
    <property type="project" value="InterPro"/>
</dbReference>
<evidence type="ECO:0000259" key="9">
    <source>
        <dbReference type="Pfam" id="PF01431"/>
    </source>
</evidence>
<dbReference type="InterPro" id="IPR000718">
    <property type="entry name" value="Peptidase_M13"/>
</dbReference>
<dbReference type="InterPro" id="IPR018497">
    <property type="entry name" value="Peptidase_M13_C"/>
</dbReference>
<dbReference type="InterPro" id="IPR042089">
    <property type="entry name" value="Peptidase_M13_dom_2"/>
</dbReference>
<keyword evidence="11" id="KW-1185">Reference proteome</keyword>